<keyword evidence="1" id="KW-0472">Membrane</keyword>
<comment type="caution">
    <text evidence="2">The sequence shown here is derived from an EMBL/GenBank/DDBJ whole genome shotgun (WGS) entry which is preliminary data.</text>
</comment>
<feature type="transmembrane region" description="Helical" evidence="1">
    <location>
        <begin position="39"/>
        <end position="60"/>
    </location>
</feature>
<reference evidence="2" key="1">
    <citation type="submission" date="2020-06" db="EMBL/GenBank/DDBJ databases">
        <authorList>
            <person name="Dong N."/>
        </authorList>
    </citation>
    <scope>NUCLEOTIDE SEQUENCE</scope>
    <source>
        <strain evidence="2">210</strain>
    </source>
</reference>
<feature type="transmembrane region" description="Helical" evidence="1">
    <location>
        <begin position="72"/>
        <end position="90"/>
    </location>
</feature>
<evidence type="ECO:0000256" key="1">
    <source>
        <dbReference type="SAM" id="Phobius"/>
    </source>
</evidence>
<keyword evidence="1" id="KW-1133">Transmembrane helix</keyword>
<proteinExistence type="predicted"/>
<dbReference type="Proteomes" id="UP001173578">
    <property type="component" value="Unassembled WGS sequence"/>
</dbReference>
<dbReference type="RefSeq" id="WP_286486244.1">
    <property type="nucleotide sequence ID" value="NZ_JACALR010000004.1"/>
</dbReference>
<keyword evidence="1" id="KW-0812">Transmembrane</keyword>
<name>A0AAW7DI90_9FLAO</name>
<evidence type="ECO:0000313" key="2">
    <source>
        <dbReference type="EMBL" id="MDM1551696.1"/>
    </source>
</evidence>
<dbReference type="AlphaFoldDB" id="A0AAW7DI90"/>
<accession>A0AAW7DI90</accession>
<sequence length="193" mass="22831">MKIINLPSNINYDEIEYIEEPIEQLETRDVFIVYKVLRWIGYFFLSIILFLGIMFIAVGIGGKHRKLEMNPGFALLGVILCLPFVLYVVINNYMDKSPKIDNENQVTSVRKSSQIALKVDLKNIKLVQNSFNYIDVIFIIPYPQKNAVIHYKQKIEMEYDNILLWFIQQKETIFYINPEDINHHYLDLKFMNT</sequence>
<reference evidence="2" key="2">
    <citation type="journal article" date="2022" name="Sci. Total Environ.">
        <title>Prevalence, transmission, and molecular epidemiology of tet(X)-positive bacteria among humans, animals, and environmental niches in China: An epidemiological, and genomic-based study.</title>
        <authorList>
            <person name="Dong N."/>
            <person name="Zeng Y."/>
            <person name="Cai C."/>
            <person name="Sun C."/>
            <person name="Lu J."/>
            <person name="Liu C."/>
            <person name="Zhou H."/>
            <person name="Sun Q."/>
            <person name="Shu L."/>
            <person name="Wang H."/>
            <person name="Wang Y."/>
            <person name="Wang S."/>
            <person name="Wu C."/>
            <person name="Chan E.W."/>
            <person name="Chen G."/>
            <person name="Shen Z."/>
            <person name="Chen S."/>
            <person name="Zhang R."/>
        </authorList>
    </citation>
    <scope>NUCLEOTIDE SEQUENCE</scope>
    <source>
        <strain evidence="2">210</strain>
    </source>
</reference>
<organism evidence="2 3">
    <name type="scientific">Empedobacter falsenii</name>
    <dbReference type="NCBI Taxonomy" id="343874"/>
    <lineage>
        <taxon>Bacteria</taxon>
        <taxon>Pseudomonadati</taxon>
        <taxon>Bacteroidota</taxon>
        <taxon>Flavobacteriia</taxon>
        <taxon>Flavobacteriales</taxon>
        <taxon>Weeksellaceae</taxon>
        <taxon>Empedobacter</taxon>
    </lineage>
</organism>
<dbReference type="EMBL" id="JACALR010000004">
    <property type="protein sequence ID" value="MDM1551696.1"/>
    <property type="molecule type" value="Genomic_DNA"/>
</dbReference>
<evidence type="ECO:0000313" key="3">
    <source>
        <dbReference type="Proteomes" id="UP001173578"/>
    </source>
</evidence>
<gene>
    <name evidence="2" type="ORF">HX095_10785</name>
</gene>
<protein>
    <submittedName>
        <fullName evidence="2">Uncharacterized protein</fullName>
    </submittedName>
</protein>